<dbReference type="InterPro" id="IPR038765">
    <property type="entry name" value="Papain-like_cys_pep_sf"/>
</dbReference>
<comment type="caution">
    <text evidence="2">The sequence shown here is derived from an EMBL/GenBank/DDBJ whole genome shotgun (WGS) entry which is preliminary data.</text>
</comment>
<keyword evidence="3" id="KW-1185">Reference proteome</keyword>
<proteinExistence type="predicted"/>
<dbReference type="RefSeq" id="WP_180747279.1">
    <property type="nucleotide sequence ID" value="NZ_CBCRWQ010000015.1"/>
</dbReference>
<dbReference type="InterPro" id="IPR007921">
    <property type="entry name" value="CHAP_dom"/>
</dbReference>
<dbReference type="Proteomes" id="UP000530186">
    <property type="component" value="Unassembled WGS sequence"/>
</dbReference>
<name>A0A7V8N1V8_9LACT</name>
<reference evidence="2 3" key="1">
    <citation type="submission" date="2020-07" db="EMBL/GenBank/DDBJ databases">
        <authorList>
            <person name="Hilgarth M."/>
            <person name="Werum V."/>
            <person name="Vogel R.F."/>
        </authorList>
    </citation>
    <scope>NUCLEOTIDE SEQUENCE [LARGE SCALE GENOMIC DNA]</scope>
    <source>
        <strain evidence="2 3">DSM 28961</strain>
    </source>
</reference>
<evidence type="ECO:0000259" key="1">
    <source>
        <dbReference type="PROSITE" id="PS50911"/>
    </source>
</evidence>
<gene>
    <name evidence="2" type="ORF">HZR21_08465</name>
</gene>
<protein>
    <submittedName>
        <fullName evidence="2">CHAP domain-containing protein</fullName>
    </submittedName>
</protein>
<dbReference type="InterPro" id="IPR006637">
    <property type="entry name" value="ChW"/>
</dbReference>
<dbReference type="EMBL" id="JACBNY010000016">
    <property type="protein sequence ID" value="MBA0017150.1"/>
    <property type="molecule type" value="Genomic_DNA"/>
</dbReference>
<dbReference type="GeneID" id="303195549"/>
<dbReference type="SUPFAM" id="SSF54001">
    <property type="entry name" value="Cysteine proteinases"/>
    <property type="match status" value="1"/>
</dbReference>
<organism evidence="2 3">
    <name type="scientific">Pseudolactococcus laudensis</name>
    <dbReference type="NCBI Taxonomy" id="1494461"/>
    <lineage>
        <taxon>Bacteria</taxon>
        <taxon>Bacillati</taxon>
        <taxon>Bacillota</taxon>
        <taxon>Bacilli</taxon>
        <taxon>Lactobacillales</taxon>
        <taxon>Streptococcaceae</taxon>
        <taxon>Pseudolactococcus</taxon>
    </lineage>
</organism>
<evidence type="ECO:0000313" key="3">
    <source>
        <dbReference type="Proteomes" id="UP000530186"/>
    </source>
</evidence>
<dbReference type="SMART" id="SM00728">
    <property type="entry name" value="ChW"/>
    <property type="match status" value="6"/>
</dbReference>
<dbReference type="PROSITE" id="PS50911">
    <property type="entry name" value="CHAP"/>
    <property type="match status" value="1"/>
</dbReference>
<dbReference type="AlphaFoldDB" id="A0A7V8N1V8"/>
<accession>A0A7V8N1V8</accession>
<sequence length="515" mass="56497">MKIEKNFKKIALISTIVLGLLTPILTSPGAVRAEMSQSISAEVNDEVVKEKTGIGIPEELQEVYLAQVQGVSLIKTHSTGFKSRLTAPTPSNAYYFSNNVFYKAGYGMPNCTAYAWGRAYEILGSKPSLSRGNAKEWWGYNAGKYSSGQTPRLGSVVCWGSPEGGGYGHVAVVEEINGDILTISESSWGGFMFRTRKFNKKNMGAGFQGYIYMGDFSTIPVSPPVKLPAKNLAQATSLDINYETHVSEVGWMNNVVDGALSGSTGYGLAVEAMRISSGNTSIDKAIQYRAHVQEIGWQDWKKSGEIAGTTGQSKRIEAVEITLNNGVSDYYDIEYRVHVQNIGWQGWVKNGQVAGTTGQGKRIEAIQIKLVPKKSFQGSSKPSNADFSYRSHIQSFGWLGYVELNTISGTVGISKRLEAFELLYQGKKENIQIEGHVQGIGWQTNLGTAGVIGQAKRLEAVKISFKNDLSKKYTVKYRVHVQGIGWQEWQNEGEVAGTTGQSKRIEAIQFQFIPK</sequence>
<feature type="domain" description="Peptidase C51" evidence="1">
    <location>
        <begin position="86"/>
        <end position="212"/>
    </location>
</feature>
<dbReference type="Pfam" id="PF07538">
    <property type="entry name" value="ChW"/>
    <property type="match status" value="6"/>
</dbReference>
<dbReference type="Pfam" id="PF05257">
    <property type="entry name" value="CHAP"/>
    <property type="match status" value="1"/>
</dbReference>
<dbReference type="Gene3D" id="3.90.1720.10">
    <property type="entry name" value="endopeptidase domain like (from Nostoc punctiforme)"/>
    <property type="match status" value="1"/>
</dbReference>
<evidence type="ECO:0000313" key="2">
    <source>
        <dbReference type="EMBL" id="MBA0017150.1"/>
    </source>
</evidence>